<evidence type="ECO:0000313" key="5">
    <source>
        <dbReference type="Proteomes" id="UP000613193"/>
    </source>
</evidence>
<evidence type="ECO:0000256" key="2">
    <source>
        <dbReference type="ARBA" id="ARBA00023002"/>
    </source>
</evidence>
<keyword evidence="2" id="KW-0560">Oxidoreductase</keyword>
<dbReference type="PRINTS" id="PR00080">
    <property type="entry name" value="SDRFAMILY"/>
</dbReference>
<name>A0A934ULD1_9SPHI</name>
<proteinExistence type="inferred from homology"/>
<dbReference type="PRINTS" id="PR00081">
    <property type="entry name" value="GDHRDH"/>
</dbReference>
<dbReference type="Pfam" id="PF00106">
    <property type="entry name" value="adh_short"/>
    <property type="match status" value="1"/>
</dbReference>
<dbReference type="RefSeq" id="WP_200063098.1">
    <property type="nucleotide sequence ID" value="NZ_JAEHFW010000001.1"/>
</dbReference>
<organism evidence="4 5">
    <name type="scientific">Mucilaginibacter segetis</name>
    <dbReference type="NCBI Taxonomy" id="2793071"/>
    <lineage>
        <taxon>Bacteria</taxon>
        <taxon>Pseudomonadati</taxon>
        <taxon>Bacteroidota</taxon>
        <taxon>Sphingobacteriia</taxon>
        <taxon>Sphingobacteriales</taxon>
        <taxon>Sphingobacteriaceae</taxon>
        <taxon>Mucilaginibacter</taxon>
    </lineage>
</organism>
<dbReference type="AlphaFoldDB" id="A0A934ULD1"/>
<dbReference type="GO" id="GO:0016491">
    <property type="term" value="F:oxidoreductase activity"/>
    <property type="evidence" value="ECO:0007669"/>
    <property type="project" value="UniProtKB-KW"/>
</dbReference>
<dbReference type="PANTHER" id="PTHR44196">
    <property type="entry name" value="DEHYDROGENASE/REDUCTASE SDR FAMILY MEMBER 7B"/>
    <property type="match status" value="1"/>
</dbReference>
<comment type="caution">
    <text evidence="4">The sequence shown here is derived from an EMBL/GenBank/DDBJ whole genome shotgun (WGS) entry which is preliminary data.</text>
</comment>
<dbReference type="InterPro" id="IPR020904">
    <property type="entry name" value="Sc_DH/Rdtase_CS"/>
</dbReference>
<dbReference type="InterPro" id="IPR002347">
    <property type="entry name" value="SDR_fam"/>
</dbReference>
<comment type="similarity">
    <text evidence="1 3">Belongs to the short-chain dehydrogenases/reductases (SDR) family.</text>
</comment>
<dbReference type="Proteomes" id="UP000613193">
    <property type="component" value="Unassembled WGS sequence"/>
</dbReference>
<evidence type="ECO:0000313" key="4">
    <source>
        <dbReference type="EMBL" id="MBK0377845.1"/>
    </source>
</evidence>
<sequence length="275" mass="30457">MIPKLTAIVTGASEGLGKSFAVELARRDIDLVLIALPGSSLEALATYIRKNFDVKVSSLEKDLTYSETYTDIFTFLKKQHITAHILINNAGLGNWSWFEDKSVSFYKKQIELNVITPVLLTRLFLDQANPAITSYLLNVGSLGGLFVVPKKQVYGATKSFIRYFTQCLQLELSDSNIKISLLSPGGINTKPELLVLNNRLRGISKATIFEAEDVAKIAIDGMLKGKKEIIPGVINRLMVVLNSILPGFVKNLIIKNRLKEILKSNDKIIDSVPAY</sequence>
<dbReference type="EMBL" id="JAEHFW010000001">
    <property type="protein sequence ID" value="MBK0377845.1"/>
    <property type="molecule type" value="Genomic_DNA"/>
</dbReference>
<keyword evidence="5" id="KW-1185">Reference proteome</keyword>
<dbReference type="InterPro" id="IPR036291">
    <property type="entry name" value="NAD(P)-bd_dom_sf"/>
</dbReference>
<gene>
    <name evidence="4" type="ORF">I5M19_00890</name>
</gene>
<dbReference type="PANTHER" id="PTHR44196:SF1">
    <property type="entry name" value="DEHYDROGENASE_REDUCTASE SDR FAMILY MEMBER 7B"/>
    <property type="match status" value="1"/>
</dbReference>
<dbReference type="SUPFAM" id="SSF51735">
    <property type="entry name" value="NAD(P)-binding Rossmann-fold domains"/>
    <property type="match status" value="1"/>
</dbReference>
<dbReference type="PROSITE" id="PS00061">
    <property type="entry name" value="ADH_SHORT"/>
    <property type="match status" value="1"/>
</dbReference>
<dbReference type="Gene3D" id="3.40.50.720">
    <property type="entry name" value="NAD(P)-binding Rossmann-like Domain"/>
    <property type="match status" value="1"/>
</dbReference>
<evidence type="ECO:0000256" key="1">
    <source>
        <dbReference type="ARBA" id="ARBA00006484"/>
    </source>
</evidence>
<dbReference type="GO" id="GO:0016020">
    <property type="term" value="C:membrane"/>
    <property type="evidence" value="ECO:0007669"/>
    <property type="project" value="TreeGrafter"/>
</dbReference>
<protein>
    <submittedName>
        <fullName evidence="4">SDR family NAD(P)-dependent oxidoreductase</fullName>
    </submittedName>
</protein>
<accession>A0A934ULD1</accession>
<evidence type="ECO:0000256" key="3">
    <source>
        <dbReference type="RuleBase" id="RU000363"/>
    </source>
</evidence>
<reference evidence="4" key="1">
    <citation type="submission" date="2020-12" db="EMBL/GenBank/DDBJ databases">
        <title>Bacterial novel species Mucilaginibacter sp. SD-g isolated from soil.</title>
        <authorList>
            <person name="Jung H.-Y."/>
        </authorList>
    </citation>
    <scope>NUCLEOTIDE SEQUENCE</scope>
    <source>
        <strain evidence="4">SD-g</strain>
    </source>
</reference>